<dbReference type="RefSeq" id="WP_275110080.1">
    <property type="nucleotide sequence ID" value="NZ_JAKJSC010000002.1"/>
</dbReference>
<accession>A0ABT5VTL5</accession>
<reference evidence="1 2" key="1">
    <citation type="submission" date="2022-01" db="EMBL/GenBank/DDBJ databases">
        <title>Labilibaculum sp. nov, a marine bacterium isolated from Antarctica.</title>
        <authorList>
            <person name="Dai W."/>
        </authorList>
    </citation>
    <scope>NUCLEOTIDE SEQUENCE [LARGE SCALE GENOMIC DNA]</scope>
    <source>
        <strain evidence="1 2">DW002</strain>
    </source>
</reference>
<name>A0ABT5VTL5_9BACT</name>
<protein>
    <recommendedName>
        <fullName evidence="3">STAS/SEC14 domain-containing protein</fullName>
    </recommendedName>
</protein>
<organism evidence="1 2">
    <name type="scientific">Paralabilibaculum antarcticum</name>
    <dbReference type="NCBI Taxonomy" id="2912572"/>
    <lineage>
        <taxon>Bacteria</taxon>
        <taxon>Pseudomonadati</taxon>
        <taxon>Bacteroidota</taxon>
        <taxon>Bacteroidia</taxon>
        <taxon>Marinilabiliales</taxon>
        <taxon>Marinifilaceae</taxon>
        <taxon>Paralabilibaculum</taxon>
    </lineage>
</organism>
<evidence type="ECO:0000313" key="2">
    <source>
        <dbReference type="Proteomes" id="UP001528920"/>
    </source>
</evidence>
<evidence type="ECO:0000313" key="1">
    <source>
        <dbReference type="EMBL" id="MDE5418748.1"/>
    </source>
</evidence>
<sequence length="147" mass="16994">MKFVKYSFWDEHRLLIKACRGEVVQRELINEFQEVFSNLDHTSPVDVLIDVTKLRLKASVADSELYTTFFQNDKIYNLVDKIAVITSTPDQVVQTILFMEGIQHLNTDIKIFSSVDSAVIWLNTNARTKDIKEILMNLTEIESPKNI</sequence>
<evidence type="ECO:0008006" key="3">
    <source>
        <dbReference type="Google" id="ProtNLM"/>
    </source>
</evidence>
<dbReference type="Proteomes" id="UP001528920">
    <property type="component" value="Unassembled WGS sequence"/>
</dbReference>
<proteinExistence type="predicted"/>
<dbReference type="EMBL" id="JAKJSC010000002">
    <property type="protein sequence ID" value="MDE5418748.1"/>
    <property type="molecule type" value="Genomic_DNA"/>
</dbReference>
<gene>
    <name evidence="1" type="ORF">L3049_12100</name>
</gene>
<keyword evidence="2" id="KW-1185">Reference proteome</keyword>
<comment type="caution">
    <text evidence="1">The sequence shown here is derived from an EMBL/GenBank/DDBJ whole genome shotgun (WGS) entry which is preliminary data.</text>
</comment>